<gene>
    <name evidence="1" type="ORF">PY02710</name>
</gene>
<reference evidence="1 2" key="1">
    <citation type="journal article" date="2002" name="Nature">
        <title>Genome sequence and comparative analysis of the model rodent malaria parasite Plasmodium yoelii yoelii.</title>
        <authorList>
            <person name="Carlton J.M."/>
            <person name="Angiuoli S.V."/>
            <person name="Suh B.B."/>
            <person name="Kooij T.W."/>
            <person name="Pertea M."/>
            <person name="Silva J.C."/>
            <person name="Ermolaeva M.D."/>
            <person name="Allen J.E."/>
            <person name="Selengut J.D."/>
            <person name="Koo H.L."/>
            <person name="Peterson J.D."/>
            <person name="Pop M."/>
            <person name="Kosack D.S."/>
            <person name="Shumway M.F."/>
            <person name="Bidwell S.L."/>
            <person name="Shallom S.J."/>
            <person name="van Aken S.E."/>
            <person name="Riedmuller S.B."/>
            <person name="Feldblyum T.V."/>
            <person name="Cho J.K."/>
            <person name="Quackenbush J."/>
            <person name="Sedegah M."/>
            <person name="Shoaibi A."/>
            <person name="Cummings L.M."/>
            <person name="Florens L."/>
            <person name="Yates J.R."/>
            <person name="Raine J.D."/>
            <person name="Sinden R.E."/>
            <person name="Harris M.A."/>
            <person name="Cunningham D.A."/>
            <person name="Preiser P.R."/>
            <person name="Bergman L.W."/>
            <person name="Vaidya A.B."/>
            <person name="van Lin L.H."/>
            <person name="Janse C.J."/>
            <person name="Waters A.P."/>
            <person name="Smith H.O."/>
            <person name="White O.R."/>
            <person name="Salzberg S.L."/>
            <person name="Venter J.C."/>
            <person name="Fraser C.M."/>
            <person name="Hoffman S.L."/>
            <person name="Gardner M.J."/>
            <person name="Carucci D.J."/>
        </authorList>
    </citation>
    <scope>NUCLEOTIDE SEQUENCE [LARGE SCALE GENOMIC DNA]</scope>
    <source>
        <strain evidence="1 2">17XNL</strain>
    </source>
</reference>
<organism evidence="1 2">
    <name type="scientific">Plasmodium yoelii yoelii</name>
    <dbReference type="NCBI Taxonomy" id="73239"/>
    <lineage>
        <taxon>Eukaryota</taxon>
        <taxon>Sar</taxon>
        <taxon>Alveolata</taxon>
        <taxon>Apicomplexa</taxon>
        <taxon>Aconoidasida</taxon>
        <taxon>Haemosporida</taxon>
        <taxon>Plasmodiidae</taxon>
        <taxon>Plasmodium</taxon>
        <taxon>Plasmodium (Vinckeia)</taxon>
    </lineage>
</organism>
<dbReference type="AlphaFoldDB" id="Q7RL37"/>
<sequence>MNSDGTYEPDKNVYGSFKKLLNFIKIFNFIDIGISDILIKHFAKNNSINIERIFGKNQKYNFQNNFNNTISPTSFVHNFFVNESNSKNNINNSYNEDTAHIYNSNYFNIIRTDGINKFVDKKENINMIEILKHCGIPFEFLQQFNLFPPEIKNQQVITQNDTFDLWTYILNVLVCFNSQNAYSLSFPHNNINLTSNSLKDTLFDFEYSNTYLSKKIASTSANFYAGYVLKKYLIDICCVMTLLFPKLFMDELKTSLKNINYGKKIKEGINGIYNYNDNNTLERSKQRPIMKKGEIIEKRSKRNKKKVIKIINNSKTNKNGKHVRKDEDDSNMLYKDSTSLNNTEDVSLDFVNEKTIIEGNYYGIEETNQDNVLWNNNDGVQNQNNKEIFNIKSYLHKKNKNKINNIGKLYNLGLKHKEEILNIFSIIYLFRMCVYYLSRNKDFRKEDYWQKFQGQLRNAKIQENVYKLINEKSYKYSILYGWQRIFYKSIVTWKDKKLVNQLLLIIQCELLYHLIGSIVQCISQKRVKVENFHSISPSVHVAHWLLDTFIRHPLCPSQIRSSCITPISVTSLFGLIINGNRLPIILGIDVCRLVYWSCVTYIMQNRTIQKNYKQLLNIDMLTQFNLPTGDLDNINSDTIYNKFDTNYIINKKTKKSRESQITYNNIKNKYQRIKCNYNEFLNYLFNCVNIFGSSVFNQIIKLNEENCYKINNSSKNKYEEINNNSNNGNVRNNNENVNNIIDSLNNNINDILNCIQNSSNNRILNNNFSGINSASNETIYNLNVTNRTSPNISSNNINNSGLQENTEPANDCHNANNESTQNALYINSANNNVVNGKKLSHNAYNFDLFDNKEKGTHDPLKVNASLLIHYFACAAYYIKKIDVFNKMKFSNEPVYNNFKQYCLYLYVVDHVSKIYYKNIRNFNTNECIKGYVNKSINDDPIAFMHGDTEKQTESQTDEKNKFPQGQNDDIINNLTVNNSINVNDNKLKNKSTHIDNKNIVPFGNNKLMDIKYLNNIFADNYEGNYPEIFVQDVLQLKKTVSANIIIDINKKIHHISSPNSEIIKLKINDMFPVPIENNKKNKNDNANFSVNSSNIYNSDMEKIIKSNKNYKDKINRISLKKKIMNRPNVVFGADSDFNYILQEIKFNKIQNFKYIALNSIETNLKINNVKNFKGFLSILWNESFVFLYYITLIK</sequence>
<accession>Q7RL37</accession>
<dbReference type="PaxDb" id="73239-Q7RL37"/>
<dbReference type="Proteomes" id="UP000008553">
    <property type="component" value="Unassembled WGS sequence"/>
</dbReference>
<keyword evidence="2" id="KW-1185">Reference proteome</keyword>
<evidence type="ECO:0000313" key="2">
    <source>
        <dbReference type="Proteomes" id="UP000008553"/>
    </source>
</evidence>
<evidence type="ECO:0000313" key="1">
    <source>
        <dbReference type="EMBL" id="EAA22191.1"/>
    </source>
</evidence>
<dbReference type="InParanoid" id="Q7RL37"/>
<name>Q7RL37_PLAYO</name>
<dbReference type="EMBL" id="AABL01000746">
    <property type="protein sequence ID" value="EAA22191.1"/>
    <property type="molecule type" value="Genomic_DNA"/>
</dbReference>
<protein>
    <submittedName>
        <fullName evidence="1">Uncharacterized protein</fullName>
    </submittedName>
</protein>
<comment type="caution">
    <text evidence="1">The sequence shown here is derived from an EMBL/GenBank/DDBJ whole genome shotgun (WGS) entry which is preliminary data.</text>
</comment>
<dbReference type="STRING" id="73239.Q7RL37"/>
<proteinExistence type="predicted"/>